<dbReference type="InterPro" id="IPR008709">
    <property type="entry name" value="Neurochondrin"/>
</dbReference>
<evidence type="ECO:0000313" key="2">
    <source>
        <dbReference type="EMBL" id="KAJ9134426.1"/>
    </source>
</evidence>
<feature type="region of interest" description="Disordered" evidence="1">
    <location>
        <begin position="1"/>
        <end position="43"/>
    </location>
</feature>
<evidence type="ECO:0000313" key="3">
    <source>
        <dbReference type="Proteomes" id="UP001174694"/>
    </source>
</evidence>
<gene>
    <name evidence="2" type="ORF">NKR23_g10154</name>
</gene>
<accession>A0AA38VJ18</accession>
<protein>
    <submittedName>
        <fullName evidence="2">DUF1941 family protein</fullName>
    </submittedName>
</protein>
<reference evidence="2" key="1">
    <citation type="submission" date="2022-07" db="EMBL/GenBank/DDBJ databases">
        <title>Fungi with potential for degradation of polypropylene.</title>
        <authorList>
            <person name="Gostincar C."/>
        </authorList>
    </citation>
    <scope>NUCLEOTIDE SEQUENCE</scope>
    <source>
        <strain evidence="2">EXF-13308</strain>
    </source>
</reference>
<dbReference type="PANTHER" id="PTHR13109:SF7">
    <property type="entry name" value="NEUROCHONDRIN"/>
    <property type="match status" value="1"/>
</dbReference>
<proteinExistence type="predicted"/>
<name>A0AA38VJ18_9PEZI</name>
<comment type="caution">
    <text evidence="2">The sequence shown here is derived from an EMBL/GenBank/DDBJ whole genome shotgun (WGS) entry which is preliminary data.</text>
</comment>
<dbReference type="PANTHER" id="PTHR13109">
    <property type="entry name" value="NEUROCHONDRIN"/>
    <property type="match status" value="1"/>
</dbReference>
<dbReference type="AlphaFoldDB" id="A0AA38VJ18"/>
<dbReference type="Proteomes" id="UP001174694">
    <property type="component" value="Unassembled WGS sequence"/>
</dbReference>
<organism evidence="2 3">
    <name type="scientific">Pleurostoma richardsiae</name>
    <dbReference type="NCBI Taxonomy" id="41990"/>
    <lineage>
        <taxon>Eukaryota</taxon>
        <taxon>Fungi</taxon>
        <taxon>Dikarya</taxon>
        <taxon>Ascomycota</taxon>
        <taxon>Pezizomycotina</taxon>
        <taxon>Sordariomycetes</taxon>
        <taxon>Sordariomycetidae</taxon>
        <taxon>Calosphaeriales</taxon>
        <taxon>Pleurostomataceae</taxon>
        <taxon>Pleurostoma</taxon>
    </lineage>
</organism>
<dbReference type="SUPFAM" id="SSF48371">
    <property type="entry name" value="ARM repeat"/>
    <property type="match status" value="1"/>
</dbReference>
<keyword evidence="3" id="KW-1185">Reference proteome</keyword>
<sequence>MSEEVADPQPSGGPAKSPDSPVPVSENKNDHQEENSSSTGQQVSLQKIQELLKTKDDTSRFVGLALLKSVLDNSPDLREDEASITALWGSISVKFVDRLLRTGAGHANTGKRKDAKDMLDLAVAVLHTFTVFLPEQAKREAKLTGRIPILVNAILSSSEATTQLILQTLLTLVSFPEGAQVFAGVDDLSPLIEIAPSQPLVLDILEFAWLNSMTVVQDATALSSRIDKSIQSLVASFKGTDAVTLLTFLAKLLGNLDTHVVPPPLDWLKPVIGFIRNLVTSRPTAAGRAAYTNLSATLLQVYPSQAPRLLFSEDASTGSEKPFSFLLVNLLLIDLRSSFPALLGQLNSPEYADISRRLASAFDVVSAFIGFLVRYMDGDSMDVDAEGAHDAAHMMAPDLLLKLRKAISETMSVTIEFLRDRWDASVAGALGLHPDARAAAANTASGASRLTIPWESKAAPVGGDPLVLAAVRALAIWLREDDNDVLRGEAAGLADMLVDLYRTSAAGAGLDFRRAVLVAVEGIVAAEDGAEALLAEGAWDVLAQDMLAALRATSASPPAGPSPDLEAASARGIEIVRVLLPIVEAEQPGPREAWMDVVTQVAAWDVPEGPQASAVVRDFQAAVLQLVAALVVGAHPGMRRRYVHSMSAVVGIVRQLRRNTEEAGVQDPGLLESLEDVETTLNALR</sequence>
<evidence type="ECO:0000256" key="1">
    <source>
        <dbReference type="SAM" id="MobiDB-lite"/>
    </source>
</evidence>
<dbReference type="InterPro" id="IPR016024">
    <property type="entry name" value="ARM-type_fold"/>
</dbReference>
<dbReference type="Pfam" id="PF05536">
    <property type="entry name" value="Neurochondrin"/>
    <property type="match status" value="1"/>
</dbReference>
<dbReference type="EMBL" id="JANBVO010000043">
    <property type="protein sequence ID" value="KAJ9134426.1"/>
    <property type="molecule type" value="Genomic_DNA"/>
</dbReference>